<gene>
    <name evidence="2" type="ordered locus">Tter_1562</name>
</gene>
<dbReference type="AlphaFoldDB" id="D1CCF3"/>
<dbReference type="InterPro" id="IPR016195">
    <property type="entry name" value="Pol/histidinol_Pase-like"/>
</dbReference>
<dbReference type="Gene3D" id="3.20.20.140">
    <property type="entry name" value="Metal-dependent hydrolases"/>
    <property type="match status" value="1"/>
</dbReference>
<dbReference type="OrthoDB" id="9804333at2"/>
<name>D1CCF3_THET1</name>
<dbReference type="KEGG" id="ttr:Tter_1562"/>
<proteinExistence type="predicted"/>
<protein>
    <submittedName>
        <fullName evidence="2">PHP domain protein</fullName>
    </submittedName>
</protein>
<evidence type="ECO:0000313" key="3">
    <source>
        <dbReference type="Proteomes" id="UP000000323"/>
    </source>
</evidence>
<dbReference type="InterPro" id="IPR052018">
    <property type="entry name" value="PHP_domain"/>
</dbReference>
<dbReference type="GO" id="GO:0035312">
    <property type="term" value="F:5'-3' DNA exonuclease activity"/>
    <property type="evidence" value="ECO:0007669"/>
    <property type="project" value="TreeGrafter"/>
</dbReference>
<dbReference type="EMBL" id="CP001825">
    <property type="protein sequence ID" value="ACZ42468.1"/>
    <property type="molecule type" value="Genomic_DNA"/>
</dbReference>
<dbReference type="CDD" id="cd07438">
    <property type="entry name" value="PHP_HisPPase_AMP"/>
    <property type="match status" value="1"/>
</dbReference>
<dbReference type="STRING" id="525904.Tter_1562"/>
<feature type="domain" description="Polymerase/histidinol phosphatase N-terminal" evidence="1">
    <location>
        <begin position="9"/>
        <end position="74"/>
    </location>
</feature>
<dbReference type="Proteomes" id="UP000000323">
    <property type="component" value="Chromosome 1"/>
</dbReference>
<dbReference type="Pfam" id="PF02811">
    <property type="entry name" value="PHP"/>
    <property type="match status" value="1"/>
</dbReference>
<organism evidence="2 3">
    <name type="scientific">Thermobaculum terrenum (strain ATCC BAA-798 / CCMEE 7001 / YNP1)</name>
    <dbReference type="NCBI Taxonomy" id="525904"/>
    <lineage>
        <taxon>Bacteria</taxon>
        <taxon>Bacillati</taxon>
        <taxon>Chloroflexota</taxon>
        <taxon>Chloroflexia</taxon>
        <taxon>Candidatus Thermobaculales</taxon>
        <taxon>Candidatus Thermobaculaceae</taxon>
        <taxon>Thermobaculum</taxon>
    </lineage>
</organism>
<evidence type="ECO:0000259" key="1">
    <source>
        <dbReference type="SMART" id="SM00481"/>
    </source>
</evidence>
<dbReference type="InterPro" id="IPR003141">
    <property type="entry name" value="Pol/His_phosphatase_N"/>
</dbReference>
<dbReference type="Gene3D" id="1.10.150.650">
    <property type="match status" value="1"/>
</dbReference>
<dbReference type="eggNOG" id="COG0613">
    <property type="taxonomic scope" value="Bacteria"/>
</dbReference>
<reference evidence="3" key="1">
    <citation type="journal article" date="2010" name="Stand. Genomic Sci.">
        <title>Complete genome sequence of 'Thermobaculum terrenum' type strain (YNP1).</title>
        <authorList>
            <person name="Kiss H."/>
            <person name="Cleland D."/>
            <person name="Lapidus A."/>
            <person name="Lucas S."/>
            <person name="Glavina Del Rio T."/>
            <person name="Nolan M."/>
            <person name="Tice H."/>
            <person name="Han C."/>
            <person name="Goodwin L."/>
            <person name="Pitluck S."/>
            <person name="Liolios K."/>
            <person name="Ivanova N."/>
            <person name="Mavromatis K."/>
            <person name="Ovchinnikova G."/>
            <person name="Pati A."/>
            <person name="Chen A."/>
            <person name="Palaniappan K."/>
            <person name="Land M."/>
            <person name="Hauser L."/>
            <person name="Chang Y."/>
            <person name="Jeffries C."/>
            <person name="Lu M."/>
            <person name="Brettin T."/>
            <person name="Detter J."/>
            <person name="Goker M."/>
            <person name="Tindall B."/>
            <person name="Beck B."/>
            <person name="McDermott T."/>
            <person name="Woyke T."/>
            <person name="Bristow J."/>
            <person name="Eisen J."/>
            <person name="Markowitz V."/>
            <person name="Hugenholtz P."/>
            <person name="Kyrpides N."/>
            <person name="Klenk H."/>
            <person name="Cheng J."/>
        </authorList>
    </citation>
    <scope>NUCLEOTIDE SEQUENCE [LARGE SCALE GENOMIC DNA]</scope>
    <source>
        <strain evidence="3">ATCC BAA-798 / YNP1</strain>
    </source>
</reference>
<dbReference type="InterPro" id="IPR004013">
    <property type="entry name" value="PHP_dom"/>
</dbReference>
<dbReference type="PANTHER" id="PTHR42924">
    <property type="entry name" value="EXONUCLEASE"/>
    <property type="match status" value="1"/>
</dbReference>
<dbReference type="PANTHER" id="PTHR42924:SF3">
    <property type="entry name" value="POLYMERASE_HISTIDINOL PHOSPHATASE N-TERMINAL DOMAIN-CONTAINING PROTEIN"/>
    <property type="match status" value="1"/>
</dbReference>
<dbReference type="GO" id="GO:0004534">
    <property type="term" value="F:5'-3' RNA exonuclease activity"/>
    <property type="evidence" value="ECO:0007669"/>
    <property type="project" value="TreeGrafter"/>
</dbReference>
<sequence>MTKLVKKEIDLHMHTDRSDGRYPPRELVQLARDVGLKTIAITDHDTVAGVDEAVAAGEELGLEVIPGIELSTTVEKGEIHMVGLWIDPNNQELLELTEKLRGGREWAAKKMVENLRSMGMDRLTFERVKELAGTASIGRPAIAQAMLEQGYIEKFEDAFTDEYIGPGGKAYVPRHKLLPEDAVRVVHRAGGVAILAHPTFTYDLEKSLAKLVRAGLDGMEVYYTGYTPSVRAYLRSLARKFGLLISGGSDFHGVPSMEEPPLGSIYVPPVVLEALRDRHRRMHVLAS</sequence>
<accession>D1CCF3</accession>
<dbReference type="HOGENOM" id="CLU_067347_1_0_0"/>
<keyword evidence="3" id="KW-1185">Reference proteome</keyword>
<dbReference type="SMART" id="SM00481">
    <property type="entry name" value="POLIIIAc"/>
    <property type="match status" value="1"/>
</dbReference>
<dbReference type="RefSeq" id="WP_012875502.1">
    <property type="nucleotide sequence ID" value="NC_013525.1"/>
</dbReference>
<evidence type="ECO:0000313" key="2">
    <source>
        <dbReference type="EMBL" id="ACZ42468.1"/>
    </source>
</evidence>
<dbReference type="SUPFAM" id="SSF89550">
    <property type="entry name" value="PHP domain-like"/>
    <property type="match status" value="1"/>
</dbReference>